<reference evidence="3" key="1">
    <citation type="submission" date="2020-06" db="EMBL/GenBank/DDBJ databases">
        <authorList>
            <person name="Onetto C."/>
        </authorList>
    </citation>
    <scope>NUCLEOTIDE SEQUENCE</scope>
</reference>
<feature type="signal peptide" evidence="1">
    <location>
        <begin position="1"/>
        <end position="19"/>
    </location>
</feature>
<dbReference type="PANTHER" id="PTHR43355">
    <property type="entry name" value="FLAVIN REDUCTASE (NADPH)"/>
    <property type="match status" value="1"/>
</dbReference>
<organism evidence="3 4">
    <name type="scientific">Aureobasidium vineae</name>
    <dbReference type="NCBI Taxonomy" id="2773715"/>
    <lineage>
        <taxon>Eukaryota</taxon>
        <taxon>Fungi</taxon>
        <taxon>Dikarya</taxon>
        <taxon>Ascomycota</taxon>
        <taxon>Pezizomycotina</taxon>
        <taxon>Dothideomycetes</taxon>
        <taxon>Dothideomycetidae</taxon>
        <taxon>Dothideales</taxon>
        <taxon>Saccotheciaceae</taxon>
        <taxon>Aureobasidium</taxon>
    </lineage>
</organism>
<comment type="caution">
    <text evidence="3">The sequence shown here is derived from an EMBL/GenBank/DDBJ whole genome shotgun (WGS) entry which is preliminary data.</text>
</comment>
<dbReference type="AlphaFoldDB" id="A0A9N8JCA9"/>
<evidence type="ECO:0000256" key="1">
    <source>
        <dbReference type="SAM" id="SignalP"/>
    </source>
</evidence>
<dbReference type="SUPFAM" id="SSF51735">
    <property type="entry name" value="NAD(P)-binding Rossmann-fold domains"/>
    <property type="match status" value="1"/>
</dbReference>
<evidence type="ECO:0000259" key="2">
    <source>
        <dbReference type="Pfam" id="PF13460"/>
    </source>
</evidence>
<protein>
    <recommendedName>
        <fullName evidence="2">NAD(P)-binding domain-containing protein</fullName>
    </recommendedName>
</protein>
<evidence type="ECO:0000313" key="4">
    <source>
        <dbReference type="Proteomes" id="UP000716446"/>
    </source>
</evidence>
<dbReference type="GO" id="GO:0016646">
    <property type="term" value="F:oxidoreductase activity, acting on the CH-NH group of donors, NAD or NADP as acceptor"/>
    <property type="evidence" value="ECO:0007669"/>
    <property type="project" value="TreeGrafter"/>
</dbReference>
<dbReference type="EMBL" id="CAIJEN010000002">
    <property type="protein sequence ID" value="CAD0083227.1"/>
    <property type="molecule type" value="Genomic_DNA"/>
</dbReference>
<keyword evidence="1" id="KW-0732">Signal</keyword>
<evidence type="ECO:0000313" key="3">
    <source>
        <dbReference type="EMBL" id="CAD0083227.1"/>
    </source>
</evidence>
<dbReference type="InterPro" id="IPR036291">
    <property type="entry name" value="NAD(P)-bd_dom_sf"/>
</dbReference>
<dbReference type="PANTHER" id="PTHR43355:SF7">
    <property type="entry name" value="NAD(P)-BINDING DOMAIN-CONTAINING PROTEIN"/>
    <property type="match status" value="1"/>
</dbReference>
<feature type="domain" description="NAD(P)-binding" evidence="2">
    <location>
        <begin position="7"/>
        <end position="177"/>
    </location>
</feature>
<feature type="chain" id="PRO_5040460835" description="NAD(P)-binding domain-containing protein" evidence="1">
    <location>
        <begin position="20"/>
        <end position="252"/>
    </location>
</feature>
<dbReference type="InterPro" id="IPR016040">
    <property type="entry name" value="NAD(P)-bd_dom"/>
</dbReference>
<dbReference type="Gene3D" id="3.40.50.720">
    <property type="entry name" value="NAD(P)-binding Rossmann-like Domain"/>
    <property type="match status" value="1"/>
</dbReference>
<dbReference type="InterPro" id="IPR051606">
    <property type="entry name" value="Polyketide_Oxido-like"/>
</dbReference>
<accession>A0A9N8JCA9</accession>
<sequence length="252" mass="27429">MKVLLVGANGNLGLRLVAALLTHGHEVVAYVRSSNKLEALLLASVYSQIVVVEGNATDTSSISRAILENDCEAVVNTAGVAAMAPWKRNNLPEIFSAVLKGTQQAGSERGQPLRIWLLGGLGVLTFPGTETMLSNHVPIFLEHRQNIKLLKALPPRSVDWSLLCPSTMTAENLEISVPTKSTHNRLTAKATSPPLWKDSWLKHIPFLGKVLIAAMNAPRYETTLEQNADFIASDLRDRESRWIGVPVGVINV</sequence>
<name>A0A9N8JCA9_9PEZI</name>
<keyword evidence="4" id="KW-1185">Reference proteome</keyword>
<proteinExistence type="predicted"/>
<dbReference type="Proteomes" id="UP000716446">
    <property type="component" value="Unassembled WGS sequence"/>
</dbReference>
<dbReference type="Pfam" id="PF13460">
    <property type="entry name" value="NAD_binding_10"/>
    <property type="match status" value="1"/>
</dbReference>
<gene>
    <name evidence="3" type="ORF">AWRI4619_LOCUS1794</name>
</gene>